<dbReference type="AlphaFoldDB" id="A0A6J6PHW1"/>
<evidence type="ECO:0000256" key="1">
    <source>
        <dbReference type="ARBA" id="ARBA00022801"/>
    </source>
</evidence>
<dbReference type="PANTHER" id="PTHR43798:SF31">
    <property type="entry name" value="AB HYDROLASE SUPERFAMILY PROTEIN YCLE"/>
    <property type="match status" value="1"/>
</dbReference>
<dbReference type="SUPFAM" id="SSF53474">
    <property type="entry name" value="alpha/beta-Hydrolases"/>
    <property type="match status" value="1"/>
</dbReference>
<dbReference type="EMBL" id="CAEZXM010000203">
    <property type="protein sequence ID" value="CAB4698122.1"/>
    <property type="molecule type" value="Genomic_DNA"/>
</dbReference>
<dbReference type="GO" id="GO:0016787">
    <property type="term" value="F:hydrolase activity"/>
    <property type="evidence" value="ECO:0007669"/>
    <property type="project" value="UniProtKB-KW"/>
</dbReference>
<dbReference type="GO" id="GO:0016020">
    <property type="term" value="C:membrane"/>
    <property type="evidence" value="ECO:0007669"/>
    <property type="project" value="TreeGrafter"/>
</dbReference>
<reference evidence="3" key="1">
    <citation type="submission" date="2020-05" db="EMBL/GenBank/DDBJ databases">
        <authorList>
            <person name="Chiriac C."/>
            <person name="Salcher M."/>
            <person name="Ghai R."/>
            <person name="Kavagutti S V."/>
        </authorList>
    </citation>
    <scope>NUCLEOTIDE SEQUENCE</scope>
</reference>
<dbReference type="InterPro" id="IPR050266">
    <property type="entry name" value="AB_hydrolase_sf"/>
</dbReference>
<gene>
    <name evidence="3" type="ORF">UFOPK2366_01120</name>
</gene>
<evidence type="ECO:0000259" key="2">
    <source>
        <dbReference type="Pfam" id="PF00561"/>
    </source>
</evidence>
<dbReference type="Gene3D" id="3.40.50.1820">
    <property type="entry name" value="alpha/beta hydrolase"/>
    <property type="match status" value="1"/>
</dbReference>
<dbReference type="InterPro" id="IPR029058">
    <property type="entry name" value="AB_hydrolase_fold"/>
</dbReference>
<dbReference type="PANTHER" id="PTHR43798">
    <property type="entry name" value="MONOACYLGLYCEROL LIPASE"/>
    <property type="match status" value="1"/>
</dbReference>
<sequence>MDVVMTVWCDQRYSVDGIELAWGEVGSGKPLVLVHGWTGSAHDFTLRMRELSTDRRVLAIDHRGHGHSTAAAHSESYSIARLAADLEAWADDVIGEPFDLLGHSMGGRVVIDYALARPDMLRSLILMDTTAWRMDVGNPKLEGWLTNVSDAKFREYLLREELDDEAVAIRSTLPTAWLDENTANKHRVDPVGARALGLEIFTIEPQSSDRLGGITCPVTVIAGEHDHPFVDHAARLVDALPNGQFTQINGAWHSPQLTHPEPWLAAVRAHLRRI</sequence>
<proteinExistence type="predicted"/>
<keyword evidence="1" id="KW-0378">Hydrolase</keyword>
<protein>
    <submittedName>
        <fullName evidence="3">Unannotated protein</fullName>
    </submittedName>
</protein>
<accession>A0A6J6PHW1</accession>
<organism evidence="3">
    <name type="scientific">freshwater metagenome</name>
    <dbReference type="NCBI Taxonomy" id="449393"/>
    <lineage>
        <taxon>unclassified sequences</taxon>
        <taxon>metagenomes</taxon>
        <taxon>ecological metagenomes</taxon>
    </lineage>
</organism>
<evidence type="ECO:0000313" key="3">
    <source>
        <dbReference type="EMBL" id="CAB4698122.1"/>
    </source>
</evidence>
<feature type="domain" description="AB hydrolase-1" evidence="2">
    <location>
        <begin position="29"/>
        <end position="260"/>
    </location>
</feature>
<dbReference type="InterPro" id="IPR000073">
    <property type="entry name" value="AB_hydrolase_1"/>
</dbReference>
<dbReference type="PRINTS" id="PR00111">
    <property type="entry name" value="ABHYDROLASE"/>
</dbReference>
<dbReference type="Pfam" id="PF00561">
    <property type="entry name" value="Abhydrolase_1"/>
    <property type="match status" value="1"/>
</dbReference>
<name>A0A6J6PHW1_9ZZZZ</name>